<keyword evidence="3" id="KW-1185">Reference proteome</keyword>
<protein>
    <submittedName>
        <fullName evidence="2">Uncharacterized protein</fullName>
    </submittedName>
</protein>
<dbReference type="EMBL" id="CP086355">
    <property type="protein sequence ID" value="UNI15524.1"/>
    <property type="molecule type" value="Genomic_DNA"/>
</dbReference>
<dbReference type="AlphaFoldDB" id="A0A9Q8QAK4"/>
<gene>
    <name evidence="2" type="ORF">JDV02_002050</name>
</gene>
<dbReference type="OrthoDB" id="4578803at2759"/>
<proteinExistence type="predicted"/>
<name>A0A9Q8QAK4_9HYPO</name>
<dbReference type="KEGG" id="ptkz:JDV02_002050"/>
<dbReference type="GeneID" id="72064011"/>
<feature type="chain" id="PRO_5040394499" evidence="1">
    <location>
        <begin position="24"/>
        <end position="121"/>
    </location>
</feature>
<organism evidence="2 3">
    <name type="scientific">Purpureocillium takamizusanense</name>
    <dbReference type="NCBI Taxonomy" id="2060973"/>
    <lineage>
        <taxon>Eukaryota</taxon>
        <taxon>Fungi</taxon>
        <taxon>Dikarya</taxon>
        <taxon>Ascomycota</taxon>
        <taxon>Pezizomycotina</taxon>
        <taxon>Sordariomycetes</taxon>
        <taxon>Hypocreomycetidae</taxon>
        <taxon>Hypocreales</taxon>
        <taxon>Ophiocordycipitaceae</taxon>
        <taxon>Purpureocillium</taxon>
    </lineage>
</organism>
<keyword evidence="1" id="KW-0732">Signal</keyword>
<feature type="signal peptide" evidence="1">
    <location>
        <begin position="1"/>
        <end position="23"/>
    </location>
</feature>
<evidence type="ECO:0000313" key="2">
    <source>
        <dbReference type="EMBL" id="UNI15524.1"/>
    </source>
</evidence>
<evidence type="ECO:0000313" key="3">
    <source>
        <dbReference type="Proteomes" id="UP000829364"/>
    </source>
</evidence>
<sequence length="121" mass="11852">MSRLAIAAAVAAAVLCNGPFAAAAAVDSPPPAAAAVTTTTPATKTADASCPTVTTVLSVCSTCFRIQCQTQSTISSMDGCAWPPVTKTTRYPCEGTCPGGCAGTDYITVTGTPSAAAGACK</sequence>
<evidence type="ECO:0000256" key="1">
    <source>
        <dbReference type="SAM" id="SignalP"/>
    </source>
</evidence>
<accession>A0A9Q8QAK4</accession>
<dbReference type="RefSeq" id="XP_047839005.1">
    <property type="nucleotide sequence ID" value="XM_047983035.1"/>
</dbReference>
<dbReference type="Proteomes" id="UP000829364">
    <property type="component" value="Chromosome 2"/>
</dbReference>
<reference evidence="2" key="1">
    <citation type="submission" date="2021-11" db="EMBL/GenBank/DDBJ databases">
        <title>Purpureocillium_takamizusanense_genome.</title>
        <authorList>
            <person name="Nguyen N.-H."/>
        </authorList>
    </citation>
    <scope>NUCLEOTIDE SEQUENCE</scope>
    <source>
        <strain evidence="2">PT3</strain>
    </source>
</reference>